<keyword evidence="5" id="KW-0436">Ligase</keyword>
<dbReference type="EnsemblMetazoa" id="XM_022809090">
    <property type="protein sequence ID" value="XP_022664825"/>
    <property type="gene ID" value="LOC111251938"/>
</dbReference>
<dbReference type="SUPFAM" id="SSF55186">
    <property type="entry name" value="ThrRS/AlaRS common domain"/>
    <property type="match status" value="1"/>
</dbReference>
<dbReference type="Gene3D" id="3.30.980.10">
    <property type="entry name" value="Threonyl-trna Synthetase, Chain A, domain 2"/>
    <property type="match status" value="1"/>
</dbReference>
<dbReference type="CDD" id="cd00673">
    <property type="entry name" value="AlaRS_core"/>
    <property type="match status" value="1"/>
</dbReference>
<dbReference type="InterPro" id="IPR012947">
    <property type="entry name" value="tRNA_SAD"/>
</dbReference>
<dbReference type="GO" id="GO:0000049">
    <property type="term" value="F:tRNA binding"/>
    <property type="evidence" value="ECO:0007669"/>
    <property type="project" value="UniProtKB-KW"/>
</dbReference>
<dbReference type="Gene3D" id="3.30.930.10">
    <property type="entry name" value="Bira Bifunctional Protein, Domain 2"/>
    <property type="match status" value="1"/>
</dbReference>
<name>A0A7M7KE00_VARDE</name>
<dbReference type="NCBIfam" id="TIGR00344">
    <property type="entry name" value="alaS"/>
    <property type="match status" value="1"/>
</dbReference>
<dbReference type="GO" id="GO:0002161">
    <property type="term" value="F:aminoacyl-tRNA deacylase activity"/>
    <property type="evidence" value="ECO:0007669"/>
    <property type="project" value="TreeGrafter"/>
</dbReference>
<dbReference type="SUPFAM" id="SSF101353">
    <property type="entry name" value="Putative anticodon-binding domain of alanyl-tRNA synthetase (AlaRS)"/>
    <property type="match status" value="1"/>
</dbReference>
<dbReference type="RefSeq" id="XP_022664825.1">
    <property type="nucleotide sequence ID" value="XM_022809090.1"/>
</dbReference>
<evidence type="ECO:0000256" key="4">
    <source>
        <dbReference type="ARBA" id="ARBA00022555"/>
    </source>
</evidence>
<reference evidence="17" key="1">
    <citation type="submission" date="2021-01" db="UniProtKB">
        <authorList>
            <consortium name="EnsemblMetazoa"/>
        </authorList>
    </citation>
    <scope>IDENTIFICATION</scope>
</reference>
<evidence type="ECO:0000256" key="15">
    <source>
        <dbReference type="SAM" id="Coils"/>
    </source>
</evidence>
<keyword evidence="10" id="KW-0694">RNA-binding</keyword>
<dbReference type="InterPro" id="IPR045864">
    <property type="entry name" value="aa-tRNA-synth_II/BPL/LPL"/>
</dbReference>
<evidence type="ECO:0000313" key="18">
    <source>
        <dbReference type="Proteomes" id="UP000594260"/>
    </source>
</evidence>
<evidence type="ECO:0000256" key="1">
    <source>
        <dbReference type="ARBA" id="ARBA00008429"/>
    </source>
</evidence>
<dbReference type="InterPro" id="IPR002318">
    <property type="entry name" value="Ala-tRNA-lgiase_IIc"/>
</dbReference>
<dbReference type="PRINTS" id="PR00980">
    <property type="entry name" value="TRNASYNTHALA"/>
</dbReference>
<dbReference type="InterPro" id="IPR050058">
    <property type="entry name" value="Ala-tRNA_ligase"/>
</dbReference>
<dbReference type="InterPro" id="IPR018163">
    <property type="entry name" value="Thr/Ala-tRNA-synth_IIc_edit"/>
</dbReference>
<evidence type="ECO:0000259" key="16">
    <source>
        <dbReference type="PROSITE" id="PS50860"/>
    </source>
</evidence>
<dbReference type="InterPro" id="IPR018162">
    <property type="entry name" value="Ala-tRNA-ligase_IIc_anticod-bd"/>
</dbReference>
<dbReference type="Proteomes" id="UP000594260">
    <property type="component" value="Unplaced"/>
</dbReference>
<keyword evidence="7" id="KW-0547">Nucleotide-binding</keyword>
<dbReference type="InterPro" id="IPR018164">
    <property type="entry name" value="Ala-tRNA-synth_IIc_N"/>
</dbReference>
<keyword evidence="4" id="KW-0820">tRNA-binding</keyword>
<evidence type="ECO:0000256" key="2">
    <source>
        <dbReference type="ARBA" id="ARBA00013168"/>
    </source>
</evidence>
<dbReference type="Gene3D" id="2.40.30.130">
    <property type="match status" value="1"/>
</dbReference>
<keyword evidence="8" id="KW-0862">Zinc</keyword>
<keyword evidence="18" id="KW-1185">Reference proteome</keyword>
<keyword evidence="12" id="KW-0030">Aminoacyl-tRNA synthetase</keyword>
<organism evidence="17 18">
    <name type="scientific">Varroa destructor</name>
    <name type="common">Honeybee mite</name>
    <dbReference type="NCBI Taxonomy" id="109461"/>
    <lineage>
        <taxon>Eukaryota</taxon>
        <taxon>Metazoa</taxon>
        <taxon>Ecdysozoa</taxon>
        <taxon>Arthropoda</taxon>
        <taxon>Chelicerata</taxon>
        <taxon>Arachnida</taxon>
        <taxon>Acari</taxon>
        <taxon>Parasitiformes</taxon>
        <taxon>Mesostigmata</taxon>
        <taxon>Gamasina</taxon>
        <taxon>Dermanyssoidea</taxon>
        <taxon>Varroidae</taxon>
        <taxon>Varroa</taxon>
    </lineage>
</organism>
<dbReference type="OrthoDB" id="2423964at2759"/>
<dbReference type="PANTHER" id="PTHR11777">
    <property type="entry name" value="ALANYL-TRNA SYNTHETASE"/>
    <property type="match status" value="1"/>
</dbReference>
<dbReference type="SMART" id="SM00863">
    <property type="entry name" value="tRNA_SAD"/>
    <property type="match status" value="1"/>
</dbReference>
<protein>
    <recommendedName>
        <fullName evidence="3">Alanine--tRNA ligase</fullName>
        <ecNumber evidence="2">6.1.1.7</ecNumber>
    </recommendedName>
    <alternativeName>
        <fullName evidence="13">Alanyl-tRNA synthetase</fullName>
    </alternativeName>
</protein>
<evidence type="ECO:0000256" key="7">
    <source>
        <dbReference type="ARBA" id="ARBA00022741"/>
    </source>
</evidence>
<keyword evidence="6" id="KW-0479">Metal-binding</keyword>
<dbReference type="InterPro" id="IPR018165">
    <property type="entry name" value="Ala-tRNA-synth_IIc_core"/>
</dbReference>
<dbReference type="EnsemblMetazoa" id="XM_022809089">
    <property type="protein sequence ID" value="XP_022664824"/>
    <property type="gene ID" value="LOC111251938"/>
</dbReference>
<dbReference type="GO" id="GO:0006419">
    <property type="term" value="P:alanyl-tRNA aminoacylation"/>
    <property type="evidence" value="ECO:0007669"/>
    <property type="project" value="InterPro"/>
</dbReference>
<dbReference type="FunFam" id="3.30.980.10:FF:000004">
    <property type="entry name" value="Alanine--tRNA ligase, cytoplasmic"/>
    <property type="match status" value="1"/>
</dbReference>
<dbReference type="KEGG" id="vde:111251938"/>
<accession>A0A7M7KE00</accession>
<keyword evidence="15" id="KW-0175">Coiled coil</keyword>
<evidence type="ECO:0000256" key="5">
    <source>
        <dbReference type="ARBA" id="ARBA00022598"/>
    </source>
</evidence>
<dbReference type="GO" id="GO:0005524">
    <property type="term" value="F:ATP binding"/>
    <property type="evidence" value="ECO:0007669"/>
    <property type="project" value="UniProtKB-KW"/>
</dbReference>
<dbReference type="RefSeq" id="XP_022664824.1">
    <property type="nucleotide sequence ID" value="XM_022809089.1"/>
</dbReference>
<evidence type="ECO:0000256" key="12">
    <source>
        <dbReference type="ARBA" id="ARBA00023146"/>
    </source>
</evidence>
<evidence type="ECO:0000256" key="6">
    <source>
        <dbReference type="ARBA" id="ARBA00022723"/>
    </source>
</evidence>
<proteinExistence type="inferred from homology"/>
<dbReference type="GO" id="GO:0005739">
    <property type="term" value="C:mitochondrion"/>
    <property type="evidence" value="ECO:0007669"/>
    <property type="project" value="TreeGrafter"/>
</dbReference>
<evidence type="ECO:0000256" key="10">
    <source>
        <dbReference type="ARBA" id="ARBA00022884"/>
    </source>
</evidence>
<comment type="similarity">
    <text evidence="1">Belongs to the class-II aminoacyl-tRNA synthetase family. Alax-L subfamily.</text>
</comment>
<dbReference type="OMA" id="LGSWSFN"/>
<evidence type="ECO:0000256" key="13">
    <source>
        <dbReference type="ARBA" id="ARBA00032577"/>
    </source>
</evidence>
<evidence type="ECO:0000256" key="11">
    <source>
        <dbReference type="ARBA" id="ARBA00022917"/>
    </source>
</evidence>
<evidence type="ECO:0000313" key="17">
    <source>
        <dbReference type="EnsemblMetazoa" id="XP_022664824"/>
    </source>
</evidence>
<dbReference type="SUPFAM" id="SSF50447">
    <property type="entry name" value="Translation proteins"/>
    <property type="match status" value="1"/>
</dbReference>
<dbReference type="EC" id="6.1.1.7" evidence="2"/>
<dbReference type="PROSITE" id="PS50860">
    <property type="entry name" value="AA_TRNA_LIGASE_II_ALA"/>
    <property type="match status" value="1"/>
</dbReference>
<dbReference type="InParanoid" id="A0A7M7KE00"/>
<dbReference type="Pfam" id="PF01411">
    <property type="entry name" value="tRNA-synt_2c"/>
    <property type="match status" value="1"/>
</dbReference>
<dbReference type="FunFam" id="3.30.930.10:FF:000011">
    <property type="entry name" value="Alanine--tRNA ligase, cytoplasmic"/>
    <property type="match status" value="1"/>
</dbReference>
<feature type="domain" description="Alanyl-transfer RNA synthetases family profile" evidence="16">
    <location>
        <begin position="18"/>
        <end position="720"/>
    </location>
</feature>
<dbReference type="PANTHER" id="PTHR11777:SF9">
    <property type="entry name" value="ALANINE--TRNA LIGASE, CYTOPLASMIC"/>
    <property type="match status" value="1"/>
</dbReference>
<sequence>MSNLLRCSRVMHQFRRNLGHRQVTSRFFDYFREQKHVLVPSSALLAPPETGVLFTNAGMNQFIRILSGSEAPWCSRAASLQDCVRVGGKHNDLGEVGRDGHHHTFFQMLGNWSFGDYFKNEACSFAFELLTSHYGIKKNQLVITYFSGDGGFSIAEDTETKNIWLSLGIPSKNIMPRGMEDNFWEMGQTGPCGTCTEIHVVSEGKLREIWNIVFVQYNRLSDGSLRTLETPFVDTGMGLERLCTILQGKKSNYDTDLFAPIIRQLEKDSGLSYSGVFGNVRDNAFRLIADHCRMVTKAMSQGILPDHRNAGNKLRRVLRRSIHAAQSQLGLKPGQLAELSEIAGDILDITGISEVKAIVNDEEKRYLTMLRKADAVLRTEQIESAAVNSAANNALAISGSTAWKLYLSCGLTQENIEDVCSQKSIKEIDWDGFNEHLQNFRKKSQSKSLSSTEDHIDFESHFNALSAASIPSTDQTKIYEHVYEMSSDVLYCADAGNNRQVLLLRNTCFFPGGGGQIPDVGTITTKDARTEYQVRHLEKLGDYIFHVIEGPSCKLRCGDEVILHVDQAHRRQCTWHHTACHLLNAGLKDQLGQGSHQHSTAVRESYFRLDVVTRTPVNVARLEEFVNSAIAADHLIQSDELAREEVLSNPRVVRIPGEIYPDKVRLVRCGDVSLEPCCGTHVSHTGEIPSVVVLSSRSLGVNLKSVTATAAKAAQAVENADIVLAKVSTLQTRVAQLSREKYPELEDCRRQMRVLRQEIANESLLPYLAVVDAEEKLHNIDRRIEQLIRNSNKLHEEKISALLSGLPHKSPLIGCISLDCDFAAVSKVLKERRDQDKSLRYFVALQSCGKVFVELCIPQQDQFAEQNATAWMASFIEALGPDGQLCTKIRSNATKSSKKDKNESKNLIRLRLNAPVAKEKVEEAARSYICKKISTKQPL</sequence>
<dbReference type="GeneID" id="111251938"/>
<dbReference type="AlphaFoldDB" id="A0A7M7KE00"/>
<dbReference type="GO" id="GO:0046872">
    <property type="term" value="F:metal ion binding"/>
    <property type="evidence" value="ECO:0007669"/>
    <property type="project" value="UniProtKB-KW"/>
</dbReference>
<feature type="coiled-coil region" evidence="15">
    <location>
        <begin position="745"/>
        <end position="797"/>
    </location>
</feature>
<comment type="catalytic activity">
    <reaction evidence="14">
        <text>tRNA(Ala) + L-alanine + ATP = L-alanyl-tRNA(Ala) + AMP + diphosphate</text>
        <dbReference type="Rhea" id="RHEA:12540"/>
        <dbReference type="Rhea" id="RHEA-COMP:9657"/>
        <dbReference type="Rhea" id="RHEA-COMP:9923"/>
        <dbReference type="ChEBI" id="CHEBI:30616"/>
        <dbReference type="ChEBI" id="CHEBI:33019"/>
        <dbReference type="ChEBI" id="CHEBI:57972"/>
        <dbReference type="ChEBI" id="CHEBI:78442"/>
        <dbReference type="ChEBI" id="CHEBI:78497"/>
        <dbReference type="ChEBI" id="CHEBI:456215"/>
        <dbReference type="EC" id="6.1.1.7"/>
    </reaction>
</comment>
<evidence type="ECO:0000256" key="8">
    <source>
        <dbReference type="ARBA" id="ARBA00022833"/>
    </source>
</evidence>
<evidence type="ECO:0000256" key="14">
    <source>
        <dbReference type="ARBA" id="ARBA00048300"/>
    </source>
</evidence>
<dbReference type="Pfam" id="PF07973">
    <property type="entry name" value="tRNA_SAD"/>
    <property type="match status" value="1"/>
</dbReference>
<dbReference type="InterPro" id="IPR009000">
    <property type="entry name" value="Transl_B-barrel_sf"/>
</dbReference>
<keyword evidence="9" id="KW-0067">ATP-binding</keyword>
<evidence type="ECO:0000256" key="9">
    <source>
        <dbReference type="ARBA" id="ARBA00022840"/>
    </source>
</evidence>
<keyword evidence="11" id="KW-0648">Protein biosynthesis</keyword>
<dbReference type="SUPFAM" id="SSF55681">
    <property type="entry name" value="Class II aaRS and biotin synthetases"/>
    <property type="match status" value="1"/>
</dbReference>
<dbReference type="GO" id="GO:0004813">
    <property type="term" value="F:alanine-tRNA ligase activity"/>
    <property type="evidence" value="ECO:0007669"/>
    <property type="project" value="UniProtKB-EC"/>
</dbReference>
<evidence type="ECO:0000256" key="3">
    <source>
        <dbReference type="ARBA" id="ARBA00017959"/>
    </source>
</evidence>